<dbReference type="AlphaFoldDB" id="A0A4Q9LDH0"/>
<dbReference type="Proteomes" id="UP000291404">
    <property type="component" value="Unassembled WGS sequence"/>
</dbReference>
<comment type="caution">
    <text evidence="1">The sequence shown here is derived from an EMBL/GenBank/DDBJ whole genome shotgun (WGS) entry which is preliminary data.</text>
</comment>
<evidence type="ECO:0000313" key="1">
    <source>
        <dbReference type="EMBL" id="TBU04810.1"/>
    </source>
</evidence>
<organism evidence="1 2">
    <name type="scientific">Hamiltosporidium magnivora</name>
    <dbReference type="NCBI Taxonomy" id="148818"/>
    <lineage>
        <taxon>Eukaryota</taxon>
        <taxon>Fungi</taxon>
        <taxon>Fungi incertae sedis</taxon>
        <taxon>Microsporidia</taxon>
        <taxon>Dubosqiidae</taxon>
        <taxon>Hamiltosporidium</taxon>
    </lineage>
</organism>
<reference evidence="1 2" key="1">
    <citation type="submission" date="2017-12" db="EMBL/GenBank/DDBJ databases">
        <authorList>
            <person name="Pombert J.-F."/>
            <person name="Haag K.L."/>
            <person name="Ebert D."/>
        </authorList>
    </citation>
    <scope>NUCLEOTIDE SEQUENCE [LARGE SCALE GENOMIC DNA]</scope>
    <source>
        <strain evidence="1">BE-OM-2</strain>
    </source>
</reference>
<dbReference type="VEuPathDB" id="MicrosporidiaDB:CWI36_0711p0010"/>
<evidence type="ECO:0000313" key="2">
    <source>
        <dbReference type="Proteomes" id="UP000291404"/>
    </source>
</evidence>
<keyword evidence="2" id="KW-1185">Reference proteome</keyword>
<protein>
    <submittedName>
        <fullName evidence="1">Uncharacterized protein</fullName>
    </submittedName>
</protein>
<gene>
    <name evidence="1" type="ORF">CWI36_0711p0010</name>
</gene>
<dbReference type="EMBL" id="PITI01000711">
    <property type="protein sequence ID" value="TBU04810.1"/>
    <property type="molecule type" value="Genomic_DNA"/>
</dbReference>
<accession>A0A4Q9LDH0</accession>
<proteinExistence type="predicted"/>
<name>A0A4Q9LDH0_9MICR</name>
<sequence length="99" mass="11839">MRRNIWSVISSYYNEKVGCTLEIDVFKKVTQKEAEKEMKQEENGLYINLEKKCLYRIKEFLEIEISDLKRLSTSEAERLLENHKKIYLNFSSLTDIIEV</sequence>